<evidence type="ECO:0000256" key="1">
    <source>
        <dbReference type="ARBA" id="ARBA00001933"/>
    </source>
</evidence>
<protein>
    <recommendedName>
        <fullName evidence="9">Aromatic-L-amino-acid decarboxylase</fullName>
        <ecNumber evidence="8">4.1.1.28</ecNumber>
    </recommendedName>
    <alternativeName>
        <fullName evidence="10">DOPA decarboxylase</fullName>
    </alternativeName>
</protein>
<dbReference type="InterPro" id="IPR015424">
    <property type="entry name" value="PyrdxlP-dep_Trfase"/>
</dbReference>
<dbReference type="Pfam" id="PF00282">
    <property type="entry name" value="Pyridoxal_deC"/>
    <property type="match status" value="1"/>
</dbReference>
<evidence type="ECO:0000256" key="9">
    <source>
        <dbReference type="ARBA" id="ARBA00040968"/>
    </source>
</evidence>
<evidence type="ECO:0000256" key="7">
    <source>
        <dbReference type="ARBA" id="ARBA00023239"/>
    </source>
</evidence>
<gene>
    <name evidence="12" type="ORF">ODALV1_LOCUS29843</name>
</gene>
<dbReference type="EMBL" id="CAXLJM020000160">
    <property type="protein sequence ID" value="CAL8143722.1"/>
    <property type="molecule type" value="Genomic_DNA"/>
</dbReference>
<dbReference type="Proteomes" id="UP001642540">
    <property type="component" value="Unassembled WGS sequence"/>
</dbReference>
<organism evidence="12 13">
    <name type="scientific">Orchesella dallaii</name>
    <dbReference type="NCBI Taxonomy" id="48710"/>
    <lineage>
        <taxon>Eukaryota</taxon>
        <taxon>Metazoa</taxon>
        <taxon>Ecdysozoa</taxon>
        <taxon>Arthropoda</taxon>
        <taxon>Hexapoda</taxon>
        <taxon>Collembola</taxon>
        <taxon>Entomobryomorpha</taxon>
        <taxon>Entomobryoidea</taxon>
        <taxon>Orchesellidae</taxon>
        <taxon>Orchesellinae</taxon>
        <taxon>Orchesella</taxon>
    </lineage>
</organism>
<dbReference type="Gene3D" id="1.20.1340.10">
    <property type="entry name" value="dopa decarboxylase, N-terminal domain"/>
    <property type="match status" value="1"/>
</dbReference>
<evidence type="ECO:0000256" key="5">
    <source>
        <dbReference type="ARBA" id="ARBA00022793"/>
    </source>
</evidence>
<comment type="similarity">
    <text evidence="2 11">Belongs to the group II decarboxylase family.</text>
</comment>
<dbReference type="PANTHER" id="PTHR11999:SF167">
    <property type="entry name" value="AROMATIC-L-AMINO-ACID DECARBOXYLASE"/>
    <property type="match status" value="1"/>
</dbReference>
<dbReference type="InterPro" id="IPR021115">
    <property type="entry name" value="Pyridoxal-P_BS"/>
</dbReference>
<evidence type="ECO:0000256" key="8">
    <source>
        <dbReference type="ARBA" id="ARBA00038886"/>
    </source>
</evidence>
<dbReference type="PANTHER" id="PTHR11999">
    <property type="entry name" value="GROUP II PYRIDOXAL-5-PHOSPHATE DECARBOXYLASE"/>
    <property type="match status" value="1"/>
</dbReference>
<reference evidence="12 13" key="1">
    <citation type="submission" date="2024-08" db="EMBL/GenBank/DDBJ databases">
        <authorList>
            <person name="Cucini C."/>
            <person name="Frati F."/>
        </authorList>
    </citation>
    <scope>NUCLEOTIDE SEQUENCE [LARGE SCALE GENOMIC DNA]</scope>
</reference>
<evidence type="ECO:0000256" key="11">
    <source>
        <dbReference type="RuleBase" id="RU000382"/>
    </source>
</evidence>
<dbReference type="SUPFAM" id="SSF53383">
    <property type="entry name" value="PLP-dependent transferases"/>
    <property type="match status" value="1"/>
</dbReference>
<dbReference type="InterPro" id="IPR015421">
    <property type="entry name" value="PyrdxlP-dep_Trfase_major"/>
</dbReference>
<comment type="caution">
    <text evidence="12">The sequence shown here is derived from an EMBL/GenBank/DDBJ whole genome shotgun (WGS) entry which is preliminary data.</text>
</comment>
<dbReference type="InterPro" id="IPR015422">
    <property type="entry name" value="PyrdxlP-dep_Trfase_small"/>
</dbReference>
<dbReference type="InterPro" id="IPR010977">
    <property type="entry name" value="Aromatic_deC"/>
</dbReference>
<dbReference type="Gene3D" id="3.40.640.10">
    <property type="entry name" value="Type I PLP-dependent aspartate aminotransferase-like (Major domain)"/>
    <property type="match status" value="1"/>
</dbReference>
<keyword evidence="13" id="KW-1185">Reference proteome</keyword>
<dbReference type="PRINTS" id="PR00800">
    <property type="entry name" value="YHDCRBOXLASE"/>
</dbReference>
<dbReference type="CDD" id="cd06450">
    <property type="entry name" value="DOPA_deC_like"/>
    <property type="match status" value="1"/>
</dbReference>
<evidence type="ECO:0000256" key="6">
    <source>
        <dbReference type="ARBA" id="ARBA00022898"/>
    </source>
</evidence>
<comment type="subunit">
    <text evidence="3">Homodimer.</text>
</comment>
<proteinExistence type="inferred from homology"/>
<keyword evidence="5" id="KW-0210">Decarboxylase</keyword>
<dbReference type="PROSITE" id="PS00392">
    <property type="entry name" value="DDC_GAD_HDC_YDC"/>
    <property type="match status" value="1"/>
</dbReference>
<evidence type="ECO:0000256" key="2">
    <source>
        <dbReference type="ARBA" id="ARBA00009533"/>
    </source>
</evidence>
<keyword evidence="6 11" id="KW-0663">Pyridoxal phosphate</keyword>
<comment type="cofactor">
    <cofactor evidence="1 11">
        <name>pyridoxal 5'-phosphate</name>
        <dbReference type="ChEBI" id="CHEBI:597326"/>
    </cofactor>
</comment>
<evidence type="ECO:0000256" key="10">
    <source>
        <dbReference type="ARBA" id="ARBA00041275"/>
    </source>
</evidence>
<evidence type="ECO:0000313" key="12">
    <source>
        <dbReference type="EMBL" id="CAL8143722.1"/>
    </source>
</evidence>
<dbReference type="InterPro" id="IPR002129">
    <property type="entry name" value="PyrdxlP-dep_de-COase"/>
</dbReference>
<dbReference type="EC" id="4.1.1.28" evidence="8"/>
<keyword evidence="7 11" id="KW-0456">Lyase</keyword>
<evidence type="ECO:0000256" key="4">
    <source>
        <dbReference type="ARBA" id="ARBA00022584"/>
    </source>
</evidence>
<name>A0ABP1S5R3_9HEXA</name>
<keyword evidence="4" id="KW-0127">Catecholamine biosynthesis</keyword>
<accession>A0ABP1S5R3</accession>
<sequence>MESAEFKEFGTAMLNYITEYLDNIRDRRVLPTVQPGYIQDLIPAEAPEEGEDWKDVMKDIERVIMPGVTHWHSPNFHAFYPTANSYPAIVADMLSGAIACIGFTWMSSPACTELEVVTLDWLGKAIDLPPEFLSGPTNGKGGGVIQGTASEATLVALLSARSRFAKKHLSNARSFDEDNFIGKLVSYTSEQSHSSVERAGMLAGVKMRMIPTDEDLRMRGADLKAAIQKDKAAGLIPFFVVATLGSTNSCAFDALDEIGDVCVEEEVWLHVDAAYAGAAFVCEEYRYLMVGMDKADSFNFNPHKWMLVNFDCSAMWIKNANEVVDAFNVDPFYLKHDMQGKAPDYRHWQIPLGRRFRSLKLWFVMRIYGLKKIKEHIRLQIKLAHDFEQMLRKDNRFEIVTPVIMGLVCFRLKDKSNDDNEKLLKRINERGTIHIVPAKLKGVYIIRFAICSRFTNLEDVEIGWKEIQDATTELYPSA</sequence>
<evidence type="ECO:0000256" key="3">
    <source>
        <dbReference type="ARBA" id="ARBA00011738"/>
    </source>
</evidence>
<dbReference type="Gene3D" id="3.90.1150.10">
    <property type="entry name" value="Aspartate Aminotransferase, domain 1"/>
    <property type="match status" value="1"/>
</dbReference>
<evidence type="ECO:0000313" key="13">
    <source>
        <dbReference type="Proteomes" id="UP001642540"/>
    </source>
</evidence>